<evidence type="ECO:0000256" key="1">
    <source>
        <dbReference type="SAM" id="Coils"/>
    </source>
</evidence>
<evidence type="ECO:0000313" key="4">
    <source>
        <dbReference type="Proteomes" id="UP000198372"/>
    </source>
</evidence>
<dbReference type="EMBL" id="FMSP01000019">
    <property type="protein sequence ID" value="SCV73790.1"/>
    <property type="molecule type" value="Genomic_DNA"/>
</dbReference>
<reference evidence="4" key="1">
    <citation type="submission" date="2016-09" db="EMBL/GenBank/DDBJ databases">
        <authorList>
            <person name="Jeantristanb JTB J.-T."/>
            <person name="Ricardo R."/>
        </authorList>
    </citation>
    <scope>NUCLEOTIDE SEQUENCE [LARGE SCALE GENOMIC DNA]</scope>
</reference>
<feature type="domain" description="DUF4939" evidence="2">
    <location>
        <begin position="91"/>
        <end position="178"/>
    </location>
</feature>
<keyword evidence="1" id="KW-0175">Coiled coil</keyword>
<dbReference type="InterPro" id="IPR032549">
    <property type="entry name" value="DUF4939"/>
</dbReference>
<organism evidence="3 4">
    <name type="scientific">Microbotryum intermedium</name>
    <dbReference type="NCBI Taxonomy" id="269621"/>
    <lineage>
        <taxon>Eukaryota</taxon>
        <taxon>Fungi</taxon>
        <taxon>Dikarya</taxon>
        <taxon>Basidiomycota</taxon>
        <taxon>Pucciniomycotina</taxon>
        <taxon>Microbotryomycetes</taxon>
        <taxon>Microbotryales</taxon>
        <taxon>Microbotryaceae</taxon>
        <taxon>Microbotryum</taxon>
    </lineage>
</organism>
<sequence length="201" mass="22924">MTERDAGLILIDQLRSLQVQNQALEAERRSYLSDKENYQITVTALANQQQTLSDFAKAVVDQQKESIDVIKSGLASINANAPANTTVTPVKSQLAKPDKYDGKDRANFKTFITQIKFYIFGNPSYFPMDESKIAFIISHLTGDAFKHFEHAINAKDDSKPEWFSNYQRFLDQAELVLGDPDYRNNPTRQLIERHEIALELH</sequence>
<dbReference type="OrthoDB" id="5552562at2759"/>
<dbReference type="Pfam" id="PF16297">
    <property type="entry name" value="DUF4939"/>
    <property type="match status" value="1"/>
</dbReference>
<protein>
    <submittedName>
        <fullName evidence="3">BQ2448_6220 protein</fullName>
    </submittedName>
</protein>
<proteinExistence type="predicted"/>
<evidence type="ECO:0000259" key="2">
    <source>
        <dbReference type="Pfam" id="PF16297"/>
    </source>
</evidence>
<evidence type="ECO:0000313" key="3">
    <source>
        <dbReference type="EMBL" id="SCV73790.1"/>
    </source>
</evidence>
<accession>A0A238FJ22</accession>
<name>A0A238FJ22_9BASI</name>
<dbReference type="Proteomes" id="UP000198372">
    <property type="component" value="Unassembled WGS sequence"/>
</dbReference>
<keyword evidence="4" id="KW-1185">Reference proteome</keyword>
<dbReference type="AlphaFoldDB" id="A0A238FJ22"/>
<dbReference type="STRING" id="269621.A0A238FJ22"/>
<gene>
    <name evidence="3" type="ORF">BQ2448_6220</name>
</gene>
<feature type="coiled-coil region" evidence="1">
    <location>
        <begin position="14"/>
        <end position="41"/>
    </location>
</feature>